<organism evidence="1 2">
    <name type="scientific">Pseudoalteromonas rubra</name>
    <dbReference type="NCBI Taxonomy" id="43658"/>
    <lineage>
        <taxon>Bacteria</taxon>
        <taxon>Pseudomonadati</taxon>
        <taxon>Pseudomonadota</taxon>
        <taxon>Gammaproteobacteria</taxon>
        <taxon>Alteromonadales</taxon>
        <taxon>Pseudoalteromonadaceae</taxon>
        <taxon>Pseudoalteromonas</taxon>
    </lineage>
</organism>
<dbReference type="PANTHER" id="PTHR30469">
    <property type="entry name" value="MULTIDRUG RESISTANCE PROTEIN MDTA"/>
    <property type="match status" value="1"/>
</dbReference>
<dbReference type="SUPFAM" id="SSF111369">
    <property type="entry name" value="HlyD-like secretion proteins"/>
    <property type="match status" value="1"/>
</dbReference>
<dbReference type="PANTHER" id="PTHR30469:SF11">
    <property type="entry name" value="BLL4320 PROTEIN"/>
    <property type="match status" value="1"/>
</dbReference>
<dbReference type="Gene3D" id="2.40.50.100">
    <property type="match status" value="1"/>
</dbReference>
<dbReference type="GO" id="GO:1990281">
    <property type="term" value="C:efflux pump complex"/>
    <property type="evidence" value="ECO:0007669"/>
    <property type="project" value="TreeGrafter"/>
</dbReference>
<sequence>MKYLVVMALLCHAIGAACASELKQSRFPAQVYSKHNYVLSVELFGTLEMVLDEGAKFKKGDTVFRLDTSLEQAQLKAYQQLEVLTQDQLAINRTIFANYKQMHERKALSEDLLSEKELSVINSEIQRTRNSVDIAQMRSAIKRKQFIAPFDGVVLERLSSPREVVQQGKKVVRILKDNDLYLKVKLPVSSLSNYALGKASVINGQLSLPIELDYVSQQVDKQTNTVEVSYALPDAPFRVNETVMITMPLNKEV</sequence>
<protein>
    <submittedName>
        <fullName evidence="1">HlyD family efflux transporter periplasmic adaptor subunit</fullName>
    </submittedName>
</protein>
<proteinExistence type="predicted"/>
<dbReference type="PROSITE" id="PS51257">
    <property type="entry name" value="PROKAR_LIPOPROTEIN"/>
    <property type="match status" value="1"/>
</dbReference>
<dbReference type="RefSeq" id="WP_138538894.1">
    <property type="nucleotide sequence ID" value="NZ_CP045429.1"/>
</dbReference>
<accession>A0A5S3UTV6</accession>
<dbReference type="Gene3D" id="1.10.287.470">
    <property type="entry name" value="Helix hairpin bin"/>
    <property type="match status" value="1"/>
</dbReference>
<dbReference type="EMBL" id="CP045429">
    <property type="protein sequence ID" value="QPB82413.1"/>
    <property type="molecule type" value="Genomic_DNA"/>
</dbReference>
<dbReference type="Gene3D" id="2.40.30.170">
    <property type="match status" value="1"/>
</dbReference>
<name>A0A5S3UTV6_9GAMM</name>
<evidence type="ECO:0000313" key="1">
    <source>
        <dbReference type="EMBL" id="QPB82413.1"/>
    </source>
</evidence>
<dbReference type="AlphaFoldDB" id="A0A5S3UTV6"/>
<gene>
    <name evidence="1" type="ORF">CWC22_005190</name>
</gene>
<reference evidence="1 2" key="1">
    <citation type="submission" date="2019-10" db="EMBL/GenBank/DDBJ databases">
        <title>Pseudoalteromonas rubra S4059.</title>
        <authorList>
            <person name="Paulsen S."/>
            <person name="Wang X."/>
        </authorList>
    </citation>
    <scope>NUCLEOTIDE SEQUENCE [LARGE SCALE GENOMIC DNA]</scope>
    <source>
        <strain evidence="1 2">S4059</strain>
    </source>
</reference>
<evidence type="ECO:0000313" key="2">
    <source>
        <dbReference type="Proteomes" id="UP000305729"/>
    </source>
</evidence>
<dbReference type="GO" id="GO:0015562">
    <property type="term" value="F:efflux transmembrane transporter activity"/>
    <property type="evidence" value="ECO:0007669"/>
    <property type="project" value="TreeGrafter"/>
</dbReference>
<dbReference type="Proteomes" id="UP000305729">
    <property type="component" value="Chromosome 1"/>
</dbReference>